<sequence length="1522" mass="167506">MADSSFEFHYDSSTSDRRSRRRDGRVRHTTPISSHYATRSFTPFSSDHPSYMSDNPTTPGRRFRNPTPATPFASDDDTSWQGELSWQFEPAARWRDSHNLAAALSPWPAAATTPSFSGTSRVFRRSANDYYLSRTSTGGFRSYTNPHYEYSCHDSVARGGRIELQSFVGGRDQHERPSSNFKRKNVSGERGKKSPGFLRMGVNKEVSYGYGSRASPVAYKDELSITDYDIPEDDEEEPDLSLSSSTTRYYKKDYDNHAKPSAPSHYSDGDFDQGSDSDEEDDDDEDDEGPAVKSIGLFSLFRYSTKLDIFLIILGCLGALINGGALPWYSFLFGEVVNNIAKESEDDKEHMMKDVQRVSLFMTGLAAVVLVGAYLEITCWRLVGDRSAQKIRTEYLRAILRQDVGFFDTEISTGDIMHGISSDVAQIQEVMGEKMPHFIHHIFTFICGYAVGFIRSWKVSLVVLSVIPLMMFCGIAYKAVYVGLTSKEELSYRKAGSVAEQAIRSIRTVFSFVAEDHFAERYAELLAKSVPFGARLGFAKGAGMGVIYLVTYSTWALAFWYGSILVAKNEISGGDAIACFFGVNVGGRGLALSLSYFAQFAQGTVAATRVFEVIDRVPEIDPYSPSGRTLTDVRGRIEFKRVTFSYPSRPDAQILQSLNLVIPASKRVALVGASGGGKSTIFALIERFYDPIKGSVTLDGHDLGTLQVKWLRDQMGMVGQEPVLFATTILENLMMGKENATKKEAIAACIATDAHSFISSLPQGYDTQVGDRGTQLSGGQKQRIALARAMIKDPRILLLDEPTSALDPESEIVVQKAIDKISSSRTTIVIAHRLATVRNSDIIAVLDHGSLIESGSHRQLMENSGTYYNLIQLASDGVSKPSLEETNTAKGTKLSAYERSVHEVSKSKYADDVSRSKYLKSMQLEGEEKEKPKLRKFQLSEIWKLQRPELAILLLGFILGMLAGAVLSTFPLILGEALEIYFAKDPDKIKRQVGYLCLALVGLGIGCILFMTGQQGFCGLAGTKLTVRVRKLLFLSILKQEPGWFDFEENSTGVLVSRLSIDCVSFRSVLGDRLSVLVMGLSSAVVGLGACFLLEWKLTLLATALTPFTLGANYINLIINVGPRLDNDSYDKASNIASGAVSNIRTVTTFSAQEQVVKSFDRALSEPKRKSVRRSQILGATLGMSQGAMYAAYTLILWFGAYLVKVGDTKFGEVYKIFLILVLSSFSVGQLAGLAPDTSMAASAIPAVFDIINRRPLIGNDLGKGKKIERRKQWDIEFKMVTFAYPSRPEVIVLRNFNLKVKAGSMVALVGSSGSGKSTVVWLIQRFYDPDQGKVIMGGMDLKEIDVKWLRRQIALVGQEPALFAGSIRENIAFGNPNASWAEIEDAAREAYIDKFISGLPQGYETQVGESGVQLSGGQKQRVAIARAILKKSRVLLLDEASSALDLESEKHVKEALKKVSRRATTVVVAHRLSTIREADMIAVVKEGAITEYGSHDTLMASHLGGVYASLVRAETENHAFS</sequence>
<keyword evidence="16" id="KW-1185">Reference proteome</keyword>
<dbReference type="GO" id="GO:0005524">
    <property type="term" value="F:ATP binding"/>
    <property type="evidence" value="ECO:0007669"/>
    <property type="project" value="UniProtKB-KW"/>
</dbReference>
<dbReference type="SUPFAM" id="SSF90123">
    <property type="entry name" value="ABC transporter transmembrane region"/>
    <property type="match status" value="2"/>
</dbReference>
<keyword evidence="4 12" id="KW-0812">Transmembrane</keyword>
<dbReference type="GO" id="GO:0005886">
    <property type="term" value="C:plasma membrane"/>
    <property type="evidence" value="ECO:0007669"/>
    <property type="project" value="UniProtKB-SubCell"/>
</dbReference>
<keyword evidence="5" id="KW-0677">Repeat</keyword>
<keyword evidence="7" id="KW-0067">ATP-binding</keyword>
<feature type="transmembrane region" description="Helical" evidence="12">
    <location>
        <begin position="463"/>
        <end position="484"/>
    </location>
</feature>
<evidence type="ECO:0000313" key="16">
    <source>
        <dbReference type="Proteomes" id="UP000796880"/>
    </source>
</evidence>
<dbReference type="Proteomes" id="UP000796880">
    <property type="component" value="Unassembled WGS sequence"/>
</dbReference>
<dbReference type="InterPro" id="IPR011527">
    <property type="entry name" value="ABC1_TM_dom"/>
</dbReference>
<feature type="compositionally biased region" description="Acidic residues" evidence="11">
    <location>
        <begin position="269"/>
        <end position="289"/>
    </location>
</feature>
<feature type="transmembrane region" description="Helical" evidence="12">
    <location>
        <begin position="438"/>
        <end position="457"/>
    </location>
</feature>
<reference evidence="15" key="1">
    <citation type="submission" date="2020-03" db="EMBL/GenBank/DDBJ databases">
        <title>A high-quality chromosome-level genome assembly of a woody plant with both climbing and erect habits, Rhamnella rubrinervis.</title>
        <authorList>
            <person name="Lu Z."/>
            <person name="Yang Y."/>
            <person name="Zhu X."/>
            <person name="Sun Y."/>
        </authorList>
    </citation>
    <scope>NUCLEOTIDE SEQUENCE</scope>
    <source>
        <strain evidence="15">BYM</strain>
        <tissue evidence="15">Leaf</tissue>
    </source>
</reference>
<feature type="transmembrane region" description="Helical" evidence="12">
    <location>
        <begin position="993"/>
        <end position="1011"/>
    </location>
</feature>
<dbReference type="CDD" id="cd18578">
    <property type="entry name" value="ABC_6TM_Pgp_ABCB1_D2_like"/>
    <property type="match status" value="1"/>
</dbReference>
<feature type="transmembrane region" description="Helical" evidence="12">
    <location>
        <begin position="360"/>
        <end position="383"/>
    </location>
</feature>
<evidence type="ECO:0000256" key="1">
    <source>
        <dbReference type="ARBA" id="ARBA00004651"/>
    </source>
</evidence>
<dbReference type="GO" id="GO:0015421">
    <property type="term" value="F:ABC-type oligopeptide transporter activity"/>
    <property type="evidence" value="ECO:0007669"/>
    <property type="project" value="TreeGrafter"/>
</dbReference>
<dbReference type="PROSITE" id="PS50893">
    <property type="entry name" value="ABC_TRANSPORTER_2"/>
    <property type="match status" value="2"/>
</dbReference>
<dbReference type="InterPro" id="IPR027417">
    <property type="entry name" value="P-loop_NTPase"/>
</dbReference>
<dbReference type="OrthoDB" id="6500128at2759"/>
<dbReference type="FunFam" id="1.20.1560.10:FF:000155">
    <property type="entry name" value="ATP-binding cassette transporter, subfamily B, member 2, group MDR/PGP protein PpABCB2"/>
    <property type="match status" value="1"/>
</dbReference>
<accession>A0A8K0HGJ5</accession>
<comment type="caution">
    <text evidence="15">The sequence shown here is derived from an EMBL/GenBank/DDBJ whole genome shotgun (WGS) entry which is preliminary data.</text>
</comment>
<dbReference type="CDD" id="cd03249">
    <property type="entry name" value="ABC_MTABC3_MDL1_MDL2"/>
    <property type="match status" value="2"/>
</dbReference>
<keyword evidence="8 12" id="KW-1133">Transmembrane helix</keyword>
<feature type="transmembrane region" description="Helical" evidence="12">
    <location>
        <begin position="545"/>
        <end position="562"/>
    </location>
</feature>
<keyword evidence="3" id="KW-0813">Transport</keyword>
<dbReference type="Pfam" id="PF00005">
    <property type="entry name" value="ABC_tran"/>
    <property type="match status" value="2"/>
</dbReference>
<evidence type="ECO:0000256" key="3">
    <source>
        <dbReference type="ARBA" id="ARBA00022448"/>
    </source>
</evidence>
<feature type="domain" description="ABC transmembrane type-1" evidence="14">
    <location>
        <begin position="954"/>
        <end position="1240"/>
    </location>
</feature>
<dbReference type="Gene3D" id="3.40.50.300">
    <property type="entry name" value="P-loop containing nucleotide triphosphate hydrolases"/>
    <property type="match status" value="2"/>
</dbReference>
<dbReference type="PROSITE" id="PS50929">
    <property type="entry name" value="ABC_TM1F"/>
    <property type="match status" value="2"/>
</dbReference>
<evidence type="ECO:0000256" key="11">
    <source>
        <dbReference type="SAM" id="MobiDB-lite"/>
    </source>
</evidence>
<dbReference type="PANTHER" id="PTHR43394">
    <property type="entry name" value="ATP-DEPENDENT PERMEASE MDL1, MITOCHONDRIAL"/>
    <property type="match status" value="1"/>
</dbReference>
<dbReference type="SUPFAM" id="SSF52540">
    <property type="entry name" value="P-loop containing nucleoside triphosphate hydrolases"/>
    <property type="match status" value="2"/>
</dbReference>
<evidence type="ECO:0000256" key="2">
    <source>
        <dbReference type="ARBA" id="ARBA00007577"/>
    </source>
</evidence>
<feature type="transmembrane region" description="Helical" evidence="12">
    <location>
        <begin position="1074"/>
        <end position="1094"/>
    </location>
</feature>
<feature type="region of interest" description="Disordered" evidence="11">
    <location>
        <begin position="253"/>
        <end position="290"/>
    </location>
</feature>
<feature type="domain" description="ABC transmembrane type-1" evidence="14">
    <location>
        <begin position="313"/>
        <end position="602"/>
    </location>
</feature>
<feature type="transmembrane region" description="Helical" evidence="12">
    <location>
        <begin position="309"/>
        <end position="329"/>
    </location>
</feature>
<dbReference type="FunFam" id="3.40.50.300:FF:000066">
    <property type="entry name" value="ABC transporter B family member 1"/>
    <property type="match status" value="2"/>
</dbReference>
<feature type="compositionally biased region" description="Polar residues" evidence="11">
    <location>
        <begin position="31"/>
        <end position="58"/>
    </location>
</feature>
<evidence type="ECO:0000256" key="7">
    <source>
        <dbReference type="ARBA" id="ARBA00022840"/>
    </source>
</evidence>
<dbReference type="InterPro" id="IPR003439">
    <property type="entry name" value="ABC_transporter-like_ATP-bd"/>
</dbReference>
<dbReference type="GO" id="GO:0016887">
    <property type="term" value="F:ATP hydrolysis activity"/>
    <property type="evidence" value="ECO:0007669"/>
    <property type="project" value="InterPro"/>
</dbReference>
<dbReference type="CDD" id="cd18577">
    <property type="entry name" value="ABC_6TM_Pgp_ABCB1_D1_like"/>
    <property type="match status" value="1"/>
</dbReference>
<keyword evidence="9 12" id="KW-0472">Membrane</keyword>
<gene>
    <name evidence="15" type="ORF">FNV43_RR08086</name>
</gene>
<proteinExistence type="inferred from homology"/>
<feature type="domain" description="ABC transporter" evidence="13">
    <location>
        <begin position="1276"/>
        <end position="1512"/>
    </location>
</feature>
<feature type="compositionally biased region" description="Basic and acidic residues" evidence="11">
    <location>
        <begin position="1"/>
        <end position="17"/>
    </location>
</feature>
<evidence type="ECO:0000259" key="13">
    <source>
        <dbReference type="PROSITE" id="PS50893"/>
    </source>
</evidence>
<dbReference type="InterPro" id="IPR017871">
    <property type="entry name" value="ABC_transporter-like_CS"/>
</dbReference>
<dbReference type="InterPro" id="IPR036640">
    <property type="entry name" value="ABC1_TM_sf"/>
</dbReference>
<dbReference type="PROSITE" id="PS00211">
    <property type="entry name" value="ABC_TRANSPORTER_1"/>
    <property type="match status" value="2"/>
</dbReference>
<dbReference type="SMART" id="SM00382">
    <property type="entry name" value="AAA"/>
    <property type="match status" value="2"/>
</dbReference>
<dbReference type="GO" id="GO:0090374">
    <property type="term" value="P:oligopeptide export from mitochondrion"/>
    <property type="evidence" value="ECO:0007669"/>
    <property type="project" value="TreeGrafter"/>
</dbReference>
<feature type="compositionally biased region" description="Basic residues" evidence="11">
    <location>
        <begin position="18"/>
        <end position="28"/>
    </location>
</feature>
<dbReference type="GO" id="GO:0005743">
    <property type="term" value="C:mitochondrial inner membrane"/>
    <property type="evidence" value="ECO:0007669"/>
    <property type="project" value="TreeGrafter"/>
</dbReference>
<evidence type="ECO:0000256" key="8">
    <source>
        <dbReference type="ARBA" id="ARBA00022989"/>
    </source>
</evidence>
<comment type="similarity">
    <text evidence="2">Belongs to the ABC transporter superfamily. ABCB family. Multidrug resistance exporter (TC 3.A.1.201) subfamily.</text>
</comment>
<evidence type="ECO:0000259" key="14">
    <source>
        <dbReference type="PROSITE" id="PS50929"/>
    </source>
</evidence>
<organism evidence="15 16">
    <name type="scientific">Rhamnella rubrinervis</name>
    <dbReference type="NCBI Taxonomy" id="2594499"/>
    <lineage>
        <taxon>Eukaryota</taxon>
        <taxon>Viridiplantae</taxon>
        <taxon>Streptophyta</taxon>
        <taxon>Embryophyta</taxon>
        <taxon>Tracheophyta</taxon>
        <taxon>Spermatophyta</taxon>
        <taxon>Magnoliopsida</taxon>
        <taxon>eudicotyledons</taxon>
        <taxon>Gunneridae</taxon>
        <taxon>Pentapetalae</taxon>
        <taxon>rosids</taxon>
        <taxon>fabids</taxon>
        <taxon>Rosales</taxon>
        <taxon>Rhamnaceae</taxon>
        <taxon>rhamnoid group</taxon>
        <taxon>Rhamneae</taxon>
        <taxon>Rhamnella</taxon>
    </lineage>
</organism>
<evidence type="ECO:0000256" key="4">
    <source>
        <dbReference type="ARBA" id="ARBA00022692"/>
    </source>
</evidence>
<feature type="transmembrane region" description="Helical" evidence="12">
    <location>
        <begin position="1214"/>
        <end position="1235"/>
    </location>
</feature>
<evidence type="ECO:0000256" key="5">
    <source>
        <dbReference type="ARBA" id="ARBA00022737"/>
    </source>
</evidence>
<dbReference type="InterPro" id="IPR039421">
    <property type="entry name" value="Type_1_exporter"/>
</dbReference>
<evidence type="ECO:0000313" key="15">
    <source>
        <dbReference type="EMBL" id="KAF3451990.1"/>
    </source>
</evidence>
<dbReference type="Gene3D" id="1.20.1560.10">
    <property type="entry name" value="ABC transporter type 1, transmembrane domain"/>
    <property type="match status" value="1"/>
</dbReference>
<feature type="region of interest" description="Disordered" evidence="11">
    <location>
        <begin position="168"/>
        <end position="198"/>
    </location>
</feature>
<evidence type="ECO:0000256" key="6">
    <source>
        <dbReference type="ARBA" id="ARBA00022741"/>
    </source>
</evidence>
<keyword evidence="10" id="KW-0325">Glycoprotein</keyword>
<keyword evidence="6" id="KW-0547">Nucleotide-binding</keyword>
<feature type="transmembrane region" description="Helical" evidence="12">
    <location>
        <begin position="1177"/>
        <end position="1202"/>
    </location>
</feature>
<feature type="transmembrane region" description="Helical" evidence="12">
    <location>
        <begin position="950"/>
        <end position="973"/>
    </location>
</feature>
<dbReference type="EMBL" id="VOIH02000003">
    <property type="protein sequence ID" value="KAF3451990.1"/>
    <property type="molecule type" value="Genomic_DNA"/>
</dbReference>
<dbReference type="InterPro" id="IPR003593">
    <property type="entry name" value="AAA+_ATPase"/>
</dbReference>
<protein>
    <submittedName>
        <fullName evidence="15">Uncharacterized protein</fullName>
    </submittedName>
</protein>
<name>A0A8K0HGJ5_9ROSA</name>
<evidence type="ECO:0000256" key="12">
    <source>
        <dbReference type="SAM" id="Phobius"/>
    </source>
</evidence>
<dbReference type="Pfam" id="PF00664">
    <property type="entry name" value="ABC_membrane"/>
    <property type="match status" value="2"/>
</dbReference>
<evidence type="ECO:0000256" key="9">
    <source>
        <dbReference type="ARBA" id="ARBA00023136"/>
    </source>
</evidence>
<feature type="domain" description="ABC transporter" evidence="13">
    <location>
        <begin position="637"/>
        <end position="873"/>
    </location>
</feature>
<feature type="region of interest" description="Disordered" evidence="11">
    <location>
        <begin position="1"/>
        <end position="77"/>
    </location>
</feature>
<dbReference type="PANTHER" id="PTHR43394:SF11">
    <property type="entry name" value="ATP-BINDING CASSETTE TRANSPORTER"/>
    <property type="match status" value="1"/>
</dbReference>
<comment type="subcellular location">
    <subcellularLocation>
        <location evidence="1">Cell membrane</location>
        <topology evidence="1">Multi-pass membrane protein</topology>
    </subcellularLocation>
</comment>
<evidence type="ECO:0000256" key="10">
    <source>
        <dbReference type="ARBA" id="ARBA00023180"/>
    </source>
</evidence>